<dbReference type="InterPro" id="IPR032710">
    <property type="entry name" value="NTF2-like_dom_sf"/>
</dbReference>
<dbReference type="SUPFAM" id="SSF54427">
    <property type="entry name" value="NTF2-like"/>
    <property type="match status" value="1"/>
</dbReference>
<feature type="domain" description="SnoaL-like" evidence="1">
    <location>
        <begin position="27"/>
        <end position="123"/>
    </location>
</feature>
<evidence type="ECO:0000259" key="1">
    <source>
        <dbReference type="Pfam" id="PF12680"/>
    </source>
</evidence>
<comment type="caution">
    <text evidence="2">The sequence shown here is derived from an EMBL/GenBank/DDBJ whole genome shotgun (WGS) entry which is preliminary data.</text>
</comment>
<accession>A0ABP7UDI2</accession>
<organism evidence="2 3">
    <name type="scientific">Flavobacterium chungnamense</name>
    <dbReference type="NCBI Taxonomy" id="706182"/>
    <lineage>
        <taxon>Bacteria</taxon>
        <taxon>Pseudomonadati</taxon>
        <taxon>Bacteroidota</taxon>
        <taxon>Flavobacteriia</taxon>
        <taxon>Flavobacteriales</taxon>
        <taxon>Flavobacteriaceae</taxon>
        <taxon>Flavobacterium</taxon>
    </lineage>
</organism>
<dbReference type="RefSeq" id="WP_345089235.1">
    <property type="nucleotide sequence ID" value="NZ_BAABCS010000003.1"/>
</dbReference>
<evidence type="ECO:0000313" key="3">
    <source>
        <dbReference type="Proteomes" id="UP001500426"/>
    </source>
</evidence>
<proteinExistence type="predicted"/>
<protein>
    <submittedName>
        <fullName evidence="2">Nuclear transport factor 2 family protein</fullName>
    </submittedName>
</protein>
<dbReference type="EMBL" id="BAABCS010000003">
    <property type="protein sequence ID" value="GAA4040721.1"/>
    <property type="molecule type" value="Genomic_DNA"/>
</dbReference>
<dbReference type="Gene3D" id="3.10.450.50">
    <property type="match status" value="1"/>
</dbReference>
<dbReference type="InterPro" id="IPR037401">
    <property type="entry name" value="SnoaL-like"/>
</dbReference>
<evidence type="ECO:0000313" key="2">
    <source>
        <dbReference type="EMBL" id="GAA4040721.1"/>
    </source>
</evidence>
<sequence>MKKILLLIMLLINFLGWSQEQKPEEIVQKQVEAYNSGKIEDFLSFYSEDVKIYTYPNKLKIEGKNAMRESYASFFKNSKKLNCTITKRIVTKNIVIDEEQIQYNESQFGGVAIYEVENNKIIKVTFFQ</sequence>
<dbReference type="Proteomes" id="UP001500426">
    <property type="component" value="Unassembled WGS sequence"/>
</dbReference>
<keyword evidence="3" id="KW-1185">Reference proteome</keyword>
<dbReference type="Pfam" id="PF12680">
    <property type="entry name" value="SnoaL_2"/>
    <property type="match status" value="1"/>
</dbReference>
<reference evidence="3" key="1">
    <citation type="journal article" date="2019" name="Int. J. Syst. Evol. Microbiol.">
        <title>The Global Catalogue of Microorganisms (GCM) 10K type strain sequencing project: providing services to taxonomists for standard genome sequencing and annotation.</title>
        <authorList>
            <consortium name="The Broad Institute Genomics Platform"/>
            <consortium name="The Broad Institute Genome Sequencing Center for Infectious Disease"/>
            <person name="Wu L."/>
            <person name="Ma J."/>
        </authorList>
    </citation>
    <scope>NUCLEOTIDE SEQUENCE [LARGE SCALE GENOMIC DNA]</scope>
    <source>
        <strain evidence="3">JCM 17068</strain>
    </source>
</reference>
<name>A0ABP7UDI2_9FLAO</name>
<gene>
    <name evidence="2" type="ORF">GCM10022388_01560</name>
</gene>